<dbReference type="PANTHER" id="PTHR18937:SF172">
    <property type="entry name" value="STRUCTURAL MAINTENANCE OF CHROMOSOMES PROTEIN"/>
    <property type="match status" value="1"/>
</dbReference>
<evidence type="ECO:0000256" key="1">
    <source>
        <dbReference type="ARBA" id="ARBA00004123"/>
    </source>
</evidence>
<dbReference type="Gene3D" id="1.20.1060.20">
    <property type="match status" value="1"/>
</dbReference>
<dbReference type="GO" id="GO:0051301">
    <property type="term" value="P:cell division"/>
    <property type="evidence" value="ECO:0007669"/>
    <property type="project" value="UniProtKB-KW"/>
</dbReference>
<keyword evidence="7" id="KW-0067">ATP-binding</keyword>
<feature type="compositionally biased region" description="Acidic residues" evidence="13">
    <location>
        <begin position="1278"/>
        <end position="1289"/>
    </location>
</feature>
<evidence type="ECO:0000256" key="9">
    <source>
        <dbReference type="ARBA" id="ARBA00023067"/>
    </source>
</evidence>
<dbReference type="InterPro" id="IPR027417">
    <property type="entry name" value="P-loop_NTPase"/>
</dbReference>
<feature type="compositionally biased region" description="Polar residues" evidence="13">
    <location>
        <begin position="232"/>
        <end position="252"/>
    </location>
</feature>
<evidence type="ECO:0000256" key="12">
    <source>
        <dbReference type="SAM" id="Coils"/>
    </source>
</evidence>
<accession>A0AAD3YBN1</accession>
<evidence type="ECO:0000256" key="7">
    <source>
        <dbReference type="ARBA" id="ARBA00022840"/>
    </source>
</evidence>
<keyword evidence="16" id="KW-1185">Reference proteome</keyword>
<proteinExistence type="inferred from homology"/>
<dbReference type="InterPro" id="IPR003395">
    <property type="entry name" value="RecF/RecN/SMC_N"/>
</dbReference>
<feature type="coiled-coil region" evidence="12">
    <location>
        <begin position="673"/>
        <end position="707"/>
    </location>
</feature>
<keyword evidence="10" id="KW-0539">Nucleus</keyword>
<dbReference type="Proteomes" id="UP001222932">
    <property type="component" value="Unassembled WGS sequence"/>
</dbReference>
<sequence>MPLRRSTRASASNADPPSTASASTPTRRSTRTRASVASESEEDARKPVSKRTAASKPASSRVPIRRPRKEPTPPPESESESESEGESEGESESESDEDNEDEQGDGHGDESEGNEKGKPPLNPAKQRVSESASRRSTRAKVTPASEPESESDQAPTPRPTSKRGARKVSAAPAPESSDAEPVPKPQPRAKASTARGRRVVYDSDESDGKTPRPPTLSSDSEEETPAAKPALESNSASDEESSFATARATLSSVKVEEPSTPKAQVRALDAASPESSPDIPASVLPPKTPGRVIPLRASLMATPAMPPPAGPKPRLTIHKLVLNNFKSYGGRQEIGPFHKSFSAIVGPNGSGKSNTIDALLFVFGFRATKMRQGKLSELIHNSAGHENITACSVEVHFREIVDLPGVDDFLLVPKSDIVVTRTAFKDNSSKYTINGVNRRREEVVTLLKNKGIDLDHNRFLILQGEVESIALMKPKAQNEHEDGLLEYLEDIIGTTKYKQPIEDASEQVEGLNEERGEKMNRLRVVEREKSSLEDKKREAEDYLRDTNDLTRKKSLLWQYHMYTLQSNIEITSKAIDGLNAQLTDEQVRNGDLLAQIEHLQKEYDDKAANWETVKKACDALTKDAKKLEREEVGYQEKRKHLVSKQKKLKKSISDDGHAKSEALATIESCGAAIETNRAKVVELEHKLEAEEKEHDEVRDSLKDKTDVFTTKIEAKQRELEPWTAKISEKQSAIDVAQSERDLLAQKATSAQTALEEAEQNIQAIKEGDQAKRDEYKRLKKEAAAAKQELAEAEGKLQDMGAQFEALRSKLSAASNKADEARASLAADKSENAVLSSLNKLKAQGRIKGFHGRLGDLGVIDDKYDVAVTTACGALNNLVVETVEQGQACIEHLRKNNIGRASILILEKLPPRDLRPIQTPENVPRLFDLIKPKDPRFAPAFYKGLTNTLVAQDLEQAQRIGYGAKRWRVVTLAGQLIDPSGTMSGGGNHVARGGMSSKFKADKLGPEVVAEYEKQRAALQQEFNTFQNDKRVVEQEIQQLRKRIPDIEMEMEMIELDIQTCSKRVAEAEKRLAELVSQNKPDAADEKRIKQLDSDIASLTKDASKLREKSSGINEEIKELQNKILEVGGVKLRAIQSKVSTTKGLLDLANDAITRGEVGHAKAQHDVEKLQKAISTNSAKVEEVDTELESVEGDLKAITGDLAMLRQSVDEAQDTSVDVKEQLAESKGKLDEASTEINAFRKIEMDLKQKIEDNVRAQKDSKDKYKHWAKRHEELELAYIDEEDEEDEGEEKQAEKESGAEVNEDEEDDDEDKDGDEPRAKKSKKLRNDTLELVEYSPDELRAVNKDVLNGEISVLEEEIAKAKPNLNVLHEYRRREAEFLDRAREMETVTSQRDTAKQRYDDLRKVRLEEFMAGFSAISAKLKEMYQMITMGGNAEIELVDTMDPFSEGVVLSIMPPKKSWRPIANLSGGEKTLASLALVFALHVFKPTPLYFMDEIDAALDFKNVSIVANYIQSKTQAAQFIVISLRNDMFELAHRLVGIYKTNNCTKSIAIDNKDLRTQAVRRPLNAPHTVVRQTPSKTPGLSQRLAATTPSKGPSTPTAALAPTPSRRSVRLPTPAEG</sequence>
<name>A0AAD3YBN1_9TREE</name>
<keyword evidence="9" id="KW-0226">DNA condensation</keyword>
<keyword evidence="5" id="KW-0547">Nucleotide-binding</keyword>
<dbReference type="InterPro" id="IPR036277">
    <property type="entry name" value="SMC_hinge_sf"/>
</dbReference>
<evidence type="ECO:0000256" key="3">
    <source>
        <dbReference type="ARBA" id="ARBA00018693"/>
    </source>
</evidence>
<feature type="region of interest" description="Disordered" evidence="13">
    <location>
        <begin position="1"/>
        <end position="290"/>
    </location>
</feature>
<feature type="region of interest" description="Disordered" evidence="13">
    <location>
        <begin position="1568"/>
        <end position="1621"/>
    </location>
</feature>
<feature type="coiled-coil region" evidence="12">
    <location>
        <begin position="1194"/>
        <end position="1221"/>
    </location>
</feature>
<comment type="caution">
    <text evidence="15">The sequence shown here is derived from an EMBL/GenBank/DDBJ whole genome shotgun (WGS) entry which is preliminary data.</text>
</comment>
<feature type="compositionally biased region" description="Polar residues" evidence="13">
    <location>
        <begin position="1574"/>
        <end position="1598"/>
    </location>
</feature>
<evidence type="ECO:0000256" key="2">
    <source>
        <dbReference type="ARBA" id="ARBA00006005"/>
    </source>
</evidence>
<dbReference type="Pfam" id="PF06470">
    <property type="entry name" value="SMC_hinge"/>
    <property type="match status" value="1"/>
</dbReference>
<dbReference type="Gene3D" id="3.30.70.1620">
    <property type="match status" value="1"/>
</dbReference>
<feature type="compositionally biased region" description="Basic and acidic residues" evidence="13">
    <location>
        <begin position="104"/>
        <end position="118"/>
    </location>
</feature>
<feature type="compositionally biased region" description="Low complexity" evidence="13">
    <location>
        <begin position="1599"/>
        <end position="1608"/>
    </location>
</feature>
<evidence type="ECO:0000256" key="13">
    <source>
        <dbReference type="SAM" id="MobiDB-lite"/>
    </source>
</evidence>
<reference evidence="15" key="1">
    <citation type="journal article" date="2023" name="BMC Genomics">
        <title>Chromosome-level genome assemblies of Cutaneotrichosporon spp. (Trichosporonales, Basidiomycota) reveal imbalanced evolution between nucleotide sequences and chromosome synteny.</title>
        <authorList>
            <person name="Kobayashi Y."/>
            <person name="Kayamori A."/>
            <person name="Aoki K."/>
            <person name="Shiwa Y."/>
            <person name="Matsutani M."/>
            <person name="Fujita N."/>
            <person name="Sugita T."/>
            <person name="Iwasaki W."/>
            <person name="Tanaka N."/>
            <person name="Takashima M."/>
        </authorList>
    </citation>
    <scope>NUCLEOTIDE SEQUENCE</scope>
    <source>
        <strain evidence="15">HIS016</strain>
    </source>
</reference>
<dbReference type="SUPFAM" id="SSF52540">
    <property type="entry name" value="P-loop containing nucleoside triphosphate hydrolases"/>
    <property type="match status" value="1"/>
</dbReference>
<feature type="compositionally biased region" description="Acidic residues" evidence="13">
    <location>
        <begin position="1301"/>
        <end position="1314"/>
    </location>
</feature>
<dbReference type="GO" id="GO:0007076">
    <property type="term" value="P:mitotic chromosome condensation"/>
    <property type="evidence" value="ECO:0007669"/>
    <property type="project" value="TreeGrafter"/>
</dbReference>
<dbReference type="FunFam" id="3.40.50.300:FF:000481">
    <property type="entry name" value="Structural maintenance of chromosomes 4"/>
    <property type="match status" value="1"/>
</dbReference>
<feature type="coiled-coil region" evidence="12">
    <location>
        <begin position="1008"/>
        <end position="1122"/>
    </location>
</feature>
<dbReference type="GO" id="GO:0000796">
    <property type="term" value="C:condensin complex"/>
    <property type="evidence" value="ECO:0007669"/>
    <property type="project" value="TreeGrafter"/>
</dbReference>
<evidence type="ECO:0000259" key="14">
    <source>
        <dbReference type="SMART" id="SM00968"/>
    </source>
</evidence>
<keyword evidence="4" id="KW-0132">Cell division</keyword>
<reference evidence="15" key="2">
    <citation type="submission" date="2023-06" db="EMBL/GenBank/DDBJ databases">
        <authorList>
            <person name="Kobayashi Y."/>
            <person name="Kayamori A."/>
            <person name="Aoki K."/>
            <person name="Shiwa Y."/>
            <person name="Fujita N."/>
            <person name="Sugita T."/>
            <person name="Iwasaki W."/>
            <person name="Tanaka N."/>
            <person name="Takashima M."/>
        </authorList>
    </citation>
    <scope>NUCLEOTIDE SEQUENCE</scope>
    <source>
        <strain evidence="15">HIS016</strain>
    </source>
</reference>
<dbReference type="Gene3D" id="3.40.50.300">
    <property type="entry name" value="P-loop containing nucleotide triphosphate hydrolases"/>
    <property type="match status" value="2"/>
</dbReference>
<feature type="coiled-coil region" evidence="12">
    <location>
        <begin position="501"/>
        <end position="552"/>
    </location>
</feature>
<evidence type="ECO:0000256" key="11">
    <source>
        <dbReference type="ARBA" id="ARBA00023306"/>
    </source>
</evidence>
<evidence type="ECO:0000256" key="10">
    <source>
        <dbReference type="ARBA" id="ARBA00023242"/>
    </source>
</evidence>
<dbReference type="GO" id="GO:0005524">
    <property type="term" value="F:ATP binding"/>
    <property type="evidence" value="ECO:0007669"/>
    <property type="project" value="UniProtKB-KW"/>
</dbReference>
<evidence type="ECO:0000256" key="4">
    <source>
        <dbReference type="ARBA" id="ARBA00022618"/>
    </source>
</evidence>
<evidence type="ECO:0000256" key="5">
    <source>
        <dbReference type="ARBA" id="ARBA00022741"/>
    </source>
</evidence>
<feature type="coiled-coil region" evidence="12">
    <location>
        <begin position="582"/>
        <end position="637"/>
    </location>
</feature>
<feature type="region of interest" description="Disordered" evidence="13">
    <location>
        <begin position="1275"/>
        <end position="1323"/>
    </location>
</feature>
<feature type="compositionally biased region" description="Low complexity" evidence="13">
    <location>
        <begin position="9"/>
        <end position="38"/>
    </location>
</feature>
<dbReference type="GO" id="GO:0005634">
    <property type="term" value="C:nucleus"/>
    <property type="evidence" value="ECO:0007669"/>
    <property type="project" value="UniProtKB-SubCell"/>
</dbReference>
<dbReference type="PANTHER" id="PTHR18937">
    <property type="entry name" value="STRUCTURAL MAINTENANCE OF CHROMOSOMES SMC FAMILY MEMBER"/>
    <property type="match status" value="1"/>
</dbReference>
<keyword evidence="8 12" id="KW-0175">Coiled coil</keyword>
<dbReference type="Pfam" id="PF02463">
    <property type="entry name" value="SMC_N"/>
    <property type="match status" value="1"/>
</dbReference>
<dbReference type="EMBL" id="BTCM01000004">
    <property type="protein sequence ID" value="GMK57215.1"/>
    <property type="molecule type" value="Genomic_DNA"/>
</dbReference>
<protein>
    <recommendedName>
        <fullName evidence="3">Structural maintenance of chromosomes protein 4</fullName>
    </recommendedName>
</protein>
<keyword evidence="6" id="KW-0498">Mitosis</keyword>
<organism evidence="15 16">
    <name type="scientific">Cutaneotrichosporon spelunceum</name>
    <dbReference type="NCBI Taxonomy" id="1672016"/>
    <lineage>
        <taxon>Eukaryota</taxon>
        <taxon>Fungi</taxon>
        <taxon>Dikarya</taxon>
        <taxon>Basidiomycota</taxon>
        <taxon>Agaricomycotina</taxon>
        <taxon>Tremellomycetes</taxon>
        <taxon>Trichosporonales</taxon>
        <taxon>Trichosporonaceae</taxon>
        <taxon>Cutaneotrichosporon</taxon>
    </lineage>
</organism>
<keyword evidence="11" id="KW-0131">Cell cycle</keyword>
<dbReference type="SMART" id="SM00968">
    <property type="entry name" value="SMC_hinge"/>
    <property type="match status" value="1"/>
</dbReference>
<comment type="subcellular location">
    <subcellularLocation>
        <location evidence="1">Nucleus</location>
    </subcellularLocation>
</comment>
<feature type="compositionally biased region" description="Low complexity" evidence="13">
    <location>
        <begin position="168"/>
        <end position="180"/>
    </location>
</feature>
<dbReference type="SUPFAM" id="SSF75553">
    <property type="entry name" value="Smc hinge domain"/>
    <property type="match status" value="1"/>
</dbReference>
<evidence type="ECO:0000313" key="15">
    <source>
        <dbReference type="EMBL" id="GMK57215.1"/>
    </source>
</evidence>
<evidence type="ECO:0000313" key="16">
    <source>
        <dbReference type="Proteomes" id="UP001222932"/>
    </source>
</evidence>
<comment type="similarity">
    <text evidence="2">Belongs to the SMC family. SMC4 subfamily.</text>
</comment>
<dbReference type="Gene3D" id="1.10.287.1490">
    <property type="match status" value="1"/>
</dbReference>
<evidence type="ECO:0000256" key="8">
    <source>
        <dbReference type="ARBA" id="ARBA00023054"/>
    </source>
</evidence>
<evidence type="ECO:0000256" key="6">
    <source>
        <dbReference type="ARBA" id="ARBA00022776"/>
    </source>
</evidence>
<feature type="coiled-coil region" evidence="12">
    <location>
        <begin position="740"/>
        <end position="823"/>
    </location>
</feature>
<dbReference type="InterPro" id="IPR010935">
    <property type="entry name" value="SMC_hinge"/>
</dbReference>
<dbReference type="FunFam" id="3.40.50.300:FF:000585">
    <property type="entry name" value="Structural maintenance of chromosomes 4"/>
    <property type="match status" value="1"/>
</dbReference>
<dbReference type="SUPFAM" id="SSF57997">
    <property type="entry name" value="Tropomyosin"/>
    <property type="match status" value="1"/>
</dbReference>
<feature type="compositionally biased region" description="Acidic residues" evidence="13">
    <location>
        <begin position="77"/>
        <end position="103"/>
    </location>
</feature>
<gene>
    <name evidence="15" type="primary">SMC4</name>
    <name evidence="15" type="ORF">CspeluHIS016_0400490</name>
</gene>
<feature type="domain" description="SMC hinge" evidence="14">
    <location>
        <begin position="847"/>
        <end position="960"/>
    </location>
</feature>